<dbReference type="GO" id="GO:0016020">
    <property type="term" value="C:membrane"/>
    <property type="evidence" value="ECO:0007669"/>
    <property type="project" value="InterPro"/>
</dbReference>
<dbReference type="Proteomes" id="UP000266861">
    <property type="component" value="Unassembled WGS sequence"/>
</dbReference>
<feature type="transmembrane region" description="Helical" evidence="12">
    <location>
        <begin position="198"/>
        <end position="218"/>
    </location>
</feature>
<evidence type="ECO:0000256" key="5">
    <source>
        <dbReference type="ARBA" id="ARBA00022692"/>
    </source>
</evidence>
<feature type="transmembrane region" description="Helical" evidence="12">
    <location>
        <begin position="80"/>
        <end position="103"/>
    </location>
</feature>
<protein>
    <submittedName>
        <fullName evidence="13">Uncharacterized protein</fullName>
    </submittedName>
</protein>
<proteinExistence type="inferred from homology"/>
<evidence type="ECO:0000256" key="10">
    <source>
        <dbReference type="ARBA" id="ARBA00023136"/>
    </source>
</evidence>
<keyword evidence="9" id="KW-0406">Ion transport</keyword>
<dbReference type="EMBL" id="PQFF01000199">
    <property type="protein sequence ID" value="RHZ75382.1"/>
    <property type="molecule type" value="Genomic_DNA"/>
</dbReference>
<dbReference type="GO" id="GO:0042802">
    <property type="term" value="F:identical protein binding"/>
    <property type="evidence" value="ECO:0007669"/>
    <property type="project" value="InterPro"/>
</dbReference>
<accession>A0A397IKK5</accession>
<evidence type="ECO:0000256" key="11">
    <source>
        <dbReference type="ARBA" id="ARBA00023303"/>
    </source>
</evidence>
<evidence type="ECO:0000256" key="4">
    <source>
        <dbReference type="ARBA" id="ARBA00022538"/>
    </source>
</evidence>
<keyword evidence="7" id="KW-0630">Potassium</keyword>
<evidence type="ECO:0000256" key="2">
    <source>
        <dbReference type="ARBA" id="ARBA00005766"/>
    </source>
</evidence>
<keyword evidence="6" id="KW-0631">Potassium channel</keyword>
<keyword evidence="10 12" id="KW-0472">Membrane</keyword>
<sequence>MVESNLSFSQIILNSPKLVWHEKYVPLNILSTLHALHINLNYKKSLEDKPISWLQGLFAVIVMSLGGSTTSAILCGKAPHWLASNTTITTYLIIYFLIFYIPFFHRFCNSIPKMILDPILLIADGILRTYSIYSMIDNILFEMNDEPLLKNSWVAILLCGTLSGCGGSIWVSAFQMKSPNWSFTTPSTFLEPTYDMKISFMITLFYASTISSSSWMIFQKFNLDNLDQRKIWAIIGMAGLNLIKLKETLKNDNNNNDDNNNTQKPKML</sequence>
<comment type="similarity">
    <text evidence="2">Belongs to the TMEM38 family.</text>
</comment>
<evidence type="ECO:0000256" key="12">
    <source>
        <dbReference type="SAM" id="Phobius"/>
    </source>
</evidence>
<comment type="subcellular location">
    <subcellularLocation>
        <location evidence="1">Endomembrane system</location>
        <topology evidence="1">Multi-pass membrane protein</topology>
    </subcellularLocation>
</comment>
<evidence type="ECO:0000256" key="1">
    <source>
        <dbReference type="ARBA" id="ARBA00004127"/>
    </source>
</evidence>
<feature type="transmembrane region" description="Helical" evidence="12">
    <location>
        <begin position="54"/>
        <end position="74"/>
    </location>
</feature>
<keyword evidence="8 12" id="KW-1133">Transmembrane helix</keyword>
<gene>
    <name evidence="13" type="ORF">Glove_214g32</name>
</gene>
<evidence type="ECO:0000256" key="9">
    <source>
        <dbReference type="ARBA" id="ARBA00023065"/>
    </source>
</evidence>
<dbReference type="Pfam" id="PF05197">
    <property type="entry name" value="TRIC"/>
    <property type="match status" value="1"/>
</dbReference>
<evidence type="ECO:0000256" key="7">
    <source>
        <dbReference type="ARBA" id="ARBA00022958"/>
    </source>
</evidence>
<organism evidence="13 14">
    <name type="scientific">Diversispora epigaea</name>
    <dbReference type="NCBI Taxonomy" id="1348612"/>
    <lineage>
        <taxon>Eukaryota</taxon>
        <taxon>Fungi</taxon>
        <taxon>Fungi incertae sedis</taxon>
        <taxon>Mucoromycota</taxon>
        <taxon>Glomeromycotina</taxon>
        <taxon>Glomeromycetes</taxon>
        <taxon>Diversisporales</taxon>
        <taxon>Diversisporaceae</taxon>
        <taxon>Diversispora</taxon>
    </lineage>
</organism>
<feature type="transmembrane region" description="Helical" evidence="12">
    <location>
        <begin position="115"/>
        <end position="133"/>
    </location>
</feature>
<evidence type="ECO:0000313" key="13">
    <source>
        <dbReference type="EMBL" id="RHZ75382.1"/>
    </source>
</evidence>
<keyword evidence="5 12" id="KW-0812">Transmembrane</keyword>
<dbReference type="OrthoDB" id="206005at2759"/>
<dbReference type="AlphaFoldDB" id="A0A397IKK5"/>
<dbReference type="GO" id="GO:0012505">
    <property type="term" value="C:endomembrane system"/>
    <property type="evidence" value="ECO:0007669"/>
    <property type="project" value="UniProtKB-SubCell"/>
</dbReference>
<name>A0A397IKK5_9GLOM</name>
<keyword evidence="14" id="KW-1185">Reference proteome</keyword>
<feature type="transmembrane region" description="Helical" evidence="12">
    <location>
        <begin position="153"/>
        <end position="174"/>
    </location>
</feature>
<dbReference type="InterPro" id="IPR007866">
    <property type="entry name" value="TRIC_channel"/>
</dbReference>
<evidence type="ECO:0000256" key="8">
    <source>
        <dbReference type="ARBA" id="ARBA00022989"/>
    </source>
</evidence>
<keyword evidence="11" id="KW-0407">Ion channel</keyword>
<keyword evidence="3" id="KW-0813">Transport</keyword>
<keyword evidence="4" id="KW-0633">Potassium transport</keyword>
<evidence type="ECO:0000256" key="6">
    <source>
        <dbReference type="ARBA" id="ARBA00022826"/>
    </source>
</evidence>
<evidence type="ECO:0000256" key="3">
    <source>
        <dbReference type="ARBA" id="ARBA00022448"/>
    </source>
</evidence>
<comment type="caution">
    <text evidence="13">The sequence shown here is derived from an EMBL/GenBank/DDBJ whole genome shotgun (WGS) entry which is preliminary data.</text>
</comment>
<dbReference type="GO" id="GO:0005267">
    <property type="term" value="F:potassium channel activity"/>
    <property type="evidence" value="ECO:0007669"/>
    <property type="project" value="UniProtKB-KW"/>
</dbReference>
<evidence type="ECO:0000313" key="14">
    <source>
        <dbReference type="Proteomes" id="UP000266861"/>
    </source>
</evidence>
<reference evidence="13 14" key="1">
    <citation type="submission" date="2018-08" db="EMBL/GenBank/DDBJ databases">
        <title>Genome and evolution of the arbuscular mycorrhizal fungus Diversispora epigaea (formerly Glomus versiforme) and its bacterial endosymbionts.</title>
        <authorList>
            <person name="Sun X."/>
            <person name="Fei Z."/>
            <person name="Harrison M."/>
        </authorList>
    </citation>
    <scope>NUCLEOTIDE SEQUENCE [LARGE SCALE GENOMIC DNA]</scope>
    <source>
        <strain evidence="13 14">IT104</strain>
    </source>
</reference>